<dbReference type="OrthoDB" id="5367135at2759"/>
<comment type="caution">
    <text evidence="1">The sequence shown here is derived from an EMBL/GenBank/DDBJ whole genome shotgun (WGS) entry which is preliminary data.</text>
</comment>
<evidence type="ECO:0000313" key="2">
    <source>
        <dbReference type="Proteomes" id="UP000219286"/>
    </source>
</evidence>
<gene>
    <name evidence="1" type="ORF">A9Z42_0069830</name>
</gene>
<dbReference type="SUPFAM" id="SSF50494">
    <property type="entry name" value="Trypsin-like serine proteases"/>
    <property type="match status" value="1"/>
</dbReference>
<evidence type="ECO:0008006" key="3">
    <source>
        <dbReference type="Google" id="ProtNLM"/>
    </source>
</evidence>
<evidence type="ECO:0000313" key="1">
    <source>
        <dbReference type="EMBL" id="OTA06254.1"/>
    </source>
</evidence>
<protein>
    <recommendedName>
        <fullName evidence="3">Serine protease</fullName>
    </recommendedName>
</protein>
<reference evidence="1 2" key="1">
    <citation type="journal article" date="2015" name="Genome Announc.">
        <title>Genome sequence and annotation of Trichoderma parareesei, the ancestor of the cellulase producer Trichoderma reesei.</title>
        <authorList>
            <person name="Yang D."/>
            <person name="Pomraning K."/>
            <person name="Kopchinskiy A."/>
            <person name="Karimi Aghcheh R."/>
            <person name="Atanasova L."/>
            <person name="Chenthamara K."/>
            <person name="Baker S.E."/>
            <person name="Zhang R."/>
            <person name="Shen Q."/>
            <person name="Freitag M."/>
            <person name="Kubicek C.P."/>
            <person name="Druzhinina I.S."/>
        </authorList>
    </citation>
    <scope>NUCLEOTIDE SEQUENCE [LARGE SCALE GENOMIC DNA]</scope>
    <source>
        <strain evidence="1 2">CBS 125925</strain>
    </source>
</reference>
<dbReference type="AlphaFoldDB" id="A0A2H3A4R2"/>
<name>A0A2H3A4R2_TRIPA</name>
<sequence length="238" mass="26611">MFYRLDFDFASDTVMEYQRIVAPGEGHRNRAQNVQPEIAGVLDKCNNLKNTIVRLRFNFGVSTRYGTGFFVNLPSPTHDVILTAAHNLIDEKKILATNMTVIYGDNDEESATEFRICPTYIKYLETDPKSDDRGIYDYGVILLAKCPSSEPERQRMMQNMRQGMGLSLGIYYNDTLRDSKDVRVSGYDEKGGDSPIQSSGPLVRVGDQLEYLAPTEPGMSGSAVWVPYGGQPMVVGIQ</sequence>
<proteinExistence type="predicted"/>
<accession>A0A2H3A4R2</accession>
<keyword evidence="2" id="KW-1185">Reference proteome</keyword>
<dbReference type="Gene3D" id="2.40.10.10">
    <property type="entry name" value="Trypsin-like serine proteases"/>
    <property type="match status" value="2"/>
</dbReference>
<dbReference type="Proteomes" id="UP000219286">
    <property type="component" value="Unassembled WGS sequence"/>
</dbReference>
<organism evidence="1 2">
    <name type="scientific">Trichoderma parareesei</name>
    <name type="common">Filamentous fungus</name>
    <dbReference type="NCBI Taxonomy" id="858221"/>
    <lineage>
        <taxon>Eukaryota</taxon>
        <taxon>Fungi</taxon>
        <taxon>Dikarya</taxon>
        <taxon>Ascomycota</taxon>
        <taxon>Pezizomycotina</taxon>
        <taxon>Sordariomycetes</taxon>
        <taxon>Hypocreomycetidae</taxon>
        <taxon>Hypocreales</taxon>
        <taxon>Hypocreaceae</taxon>
        <taxon>Trichoderma</taxon>
    </lineage>
</organism>
<dbReference type="EMBL" id="LFMI01000663">
    <property type="protein sequence ID" value="OTA06254.1"/>
    <property type="molecule type" value="Genomic_DNA"/>
</dbReference>
<dbReference type="InterPro" id="IPR009003">
    <property type="entry name" value="Peptidase_S1_PA"/>
</dbReference>
<dbReference type="InterPro" id="IPR043504">
    <property type="entry name" value="Peptidase_S1_PA_chymotrypsin"/>
</dbReference>